<evidence type="ECO:0000256" key="2">
    <source>
        <dbReference type="ARBA" id="ARBA00023125"/>
    </source>
</evidence>
<accession>A0A149PDL0</accession>
<dbReference type="RefSeq" id="WP_062134908.1">
    <property type="nucleotide sequence ID" value="NZ_LRBG01000038.1"/>
</dbReference>
<dbReference type="SUPFAM" id="SSF52172">
    <property type="entry name" value="CheY-like"/>
    <property type="match status" value="1"/>
</dbReference>
<evidence type="ECO:0000256" key="3">
    <source>
        <dbReference type="ARBA" id="ARBA00023163"/>
    </source>
</evidence>
<organism evidence="7 8">
    <name type="scientific">Paraburkholderia monticola</name>
    <dbReference type="NCBI Taxonomy" id="1399968"/>
    <lineage>
        <taxon>Bacteria</taxon>
        <taxon>Pseudomonadati</taxon>
        <taxon>Pseudomonadota</taxon>
        <taxon>Betaproteobacteria</taxon>
        <taxon>Burkholderiales</taxon>
        <taxon>Burkholderiaceae</taxon>
        <taxon>Paraburkholderia</taxon>
    </lineage>
</organism>
<feature type="domain" description="HTH luxR-type" evidence="5">
    <location>
        <begin position="153"/>
        <end position="218"/>
    </location>
</feature>
<dbReference type="PROSITE" id="PS50043">
    <property type="entry name" value="HTH_LUXR_2"/>
    <property type="match status" value="1"/>
</dbReference>
<dbReference type="InterPro" id="IPR001789">
    <property type="entry name" value="Sig_transdc_resp-reg_receiver"/>
</dbReference>
<keyword evidence="2" id="KW-0238">DNA-binding</keyword>
<dbReference type="GO" id="GO:0006355">
    <property type="term" value="P:regulation of DNA-templated transcription"/>
    <property type="evidence" value="ECO:0007669"/>
    <property type="project" value="InterPro"/>
</dbReference>
<dbReference type="InterPro" id="IPR039420">
    <property type="entry name" value="WalR-like"/>
</dbReference>
<comment type="caution">
    <text evidence="7">The sequence shown here is derived from an EMBL/GenBank/DDBJ whole genome shotgun (WGS) entry which is preliminary data.</text>
</comment>
<dbReference type="PANTHER" id="PTHR43214">
    <property type="entry name" value="TWO-COMPONENT RESPONSE REGULATOR"/>
    <property type="match status" value="1"/>
</dbReference>
<keyword evidence="8" id="KW-1185">Reference proteome</keyword>
<dbReference type="GO" id="GO:0003677">
    <property type="term" value="F:DNA binding"/>
    <property type="evidence" value="ECO:0007669"/>
    <property type="project" value="UniProtKB-KW"/>
</dbReference>
<dbReference type="InterPro" id="IPR000792">
    <property type="entry name" value="Tscrpt_reg_LuxR_C"/>
</dbReference>
<dbReference type="GO" id="GO:0000160">
    <property type="term" value="P:phosphorelay signal transduction system"/>
    <property type="evidence" value="ECO:0007669"/>
    <property type="project" value="InterPro"/>
</dbReference>
<keyword evidence="3" id="KW-0804">Transcription</keyword>
<dbReference type="CDD" id="cd06170">
    <property type="entry name" value="LuxR_C_like"/>
    <property type="match status" value="1"/>
</dbReference>
<name>A0A149PDL0_9BURK</name>
<dbReference type="Proteomes" id="UP000075613">
    <property type="component" value="Unassembled WGS sequence"/>
</dbReference>
<dbReference type="PROSITE" id="PS00622">
    <property type="entry name" value="HTH_LUXR_1"/>
    <property type="match status" value="1"/>
</dbReference>
<feature type="modified residue" description="4-aspartylphosphate" evidence="4">
    <location>
        <position position="64"/>
    </location>
</feature>
<evidence type="ECO:0000256" key="4">
    <source>
        <dbReference type="PROSITE-ProRule" id="PRU00169"/>
    </source>
</evidence>
<evidence type="ECO:0000259" key="5">
    <source>
        <dbReference type="PROSITE" id="PS50043"/>
    </source>
</evidence>
<dbReference type="InterPro" id="IPR011006">
    <property type="entry name" value="CheY-like_superfamily"/>
</dbReference>
<keyword evidence="4" id="KW-0597">Phosphoprotein</keyword>
<dbReference type="EMBL" id="LRBG01000038">
    <property type="protein sequence ID" value="KXU83108.1"/>
    <property type="molecule type" value="Genomic_DNA"/>
</dbReference>
<dbReference type="PRINTS" id="PR00038">
    <property type="entry name" value="HTHLUXR"/>
</dbReference>
<dbReference type="SUPFAM" id="SSF46894">
    <property type="entry name" value="C-terminal effector domain of the bipartite response regulators"/>
    <property type="match status" value="1"/>
</dbReference>
<keyword evidence="1" id="KW-0805">Transcription regulation</keyword>
<reference evidence="7 8" key="1">
    <citation type="journal article" date="2015" name="Int. J. Syst. Evol. Microbiol.">
        <title>Burkholderia monticola sp. nov., isolated from mountain soil.</title>
        <authorList>
            <person name="Baek I."/>
            <person name="Seo B."/>
            <person name="Lee I."/>
            <person name="Yi H."/>
            <person name="Chun J."/>
        </authorList>
    </citation>
    <scope>NUCLEOTIDE SEQUENCE [LARGE SCALE GENOMIC DNA]</scope>
    <source>
        <strain evidence="7 8">JC2948</strain>
    </source>
</reference>
<dbReference type="SMART" id="SM00421">
    <property type="entry name" value="HTH_LUXR"/>
    <property type="match status" value="1"/>
</dbReference>
<dbReference type="PANTHER" id="PTHR43214:SF24">
    <property type="entry name" value="TRANSCRIPTIONAL REGULATORY PROTEIN NARL-RELATED"/>
    <property type="match status" value="1"/>
</dbReference>
<dbReference type="AlphaFoldDB" id="A0A149PDL0"/>
<evidence type="ECO:0000313" key="7">
    <source>
        <dbReference type="EMBL" id="KXU83108.1"/>
    </source>
</evidence>
<evidence type="ECO:0000259" key="6">
    <source>
        <dbReference type="PROSITE" id="PS50110"/>
    </source>
</evidence>
<dbReference type="STRING" id="1399968.CI15_28770"/>
<feature type="domain" description="Response regulatory" evidence="6">
    <location>
        <begin position="13"/>
        <end position="127"/>
    </location>
</feature>
<protein>
    <submittedName>
        <fullName evidence="7">Helix-turn-helix transcriptional regulator</fullName>
    </submittedName>
</protein>
<dbReference type="OrthoDB" id="9794397at2"/>
<dbReference type="PROSITE" id="PS50110">
    <property type="entry name" value="RESPONSE_REGULATORY"/>
    <property type="match status" value="1"/>
</dbReference>
<proteinExistence type="predicted"/>
<gene>
    <name evidence="7" type="ORF">CI15_28770</name>
</gene>
<dbReference type="InterPro" id="IPR016032">
    <property type="entry name" value="Sig_transdc_resp-reg_C-effctor"/>
</dbReference>
<dbReference type="Pfam" id="PF00196">
    <property type="entry name" value="GerE"/>
    <property type="match status" value="1"/>
</dbReference>
<sequence length="222" mass="23260">MSDGQRVHMGPVRVAVIAASSQVRSSLQTLVESNPALVFLGSAADAKTLADWLAGSVPDVVLTDIEPEASDALGTLSELGHAPPAFVLLIDDPDSDRILDALPADAAAILPRNAMPAEIVVSIEAVAAGLCVLPPDILARLVAGRIPSRQTASGEPFEALTSREIEVLAMLADGLGNKEIARQLDITENTVKFHLSSIFGKLGATNRTEAVMLGMRFGFVMV</sequence>
<dbReference type="Gene3D" id="3.40.50.2300">
    <property type="match status" value="1"/>
</dbReference>
<evidence type="ECO:0000256" key="1">
    <source>
        <dbReference type="ARBA" id="ARBA00023015"/>
    </source>
</evidence>
<evidence type="ECO:0000313" key="8">
    <source>
        <dbReference type="Proteomes" id="UP000075613"/>
    </source>
</evidence>